<accession>A0A067RR38</accession>
<keyword evidence="1" id="KW-0812">Transmembrane</keyword>
<evidence type="ECO:0000313" key="2">
    <source>
        <dbReference type="EMBL" id="KDR22199.1"/>
    </source>
</evidence>
<dbReference type="AlphaFoldDB" id="A0A067RR38"/>
<gene>
    <name evidence="2" type="ORF">L798_01805</name>
</gene>
<reference evidence="2 3" key="1">
    <citation type="journal article" date="2014" name="Nat. Commun.">
        <title>Molecular traces of alternative social organization in a termite genome.</title>
        <authorList>
            <person name="Terrapon N."/>
            <person name="Li C."/>
            <person name="Robertson H.M."/>
            <person name="Ji L."/>
            <person name="Meng X."/>
            <person name="Booth W."/>
            <person name="Chen Z."/>
            <person name="Childers C.P."/>
            <person name="Glastad K.M."/>
            <person name="Gokhale K."/>
            <person name="Gowin J."/>
            <person name="Gronenberg W."/>
            <person name="Hermansen R.A."/>
            <person name="Hu H."/>
            <person name="Hunt B.G."/>
            <person name="Huylmans A.K."/>
            <person name="Khalil S.M."/>
            <person name="Mitchell R.D."/>
            <person name="Munoz-Torres M.C."/>
            <person name="Mustard J.A."/>
            <person name="Pan H."/>
            <person name="Reese J.T."/>
            <person name="Scharf M.E."/>
            <person name="Sun F."/>
            <person name="Vogel H."/>
            <person name="Xiao J."/>
            <person name="Yang W."/>
            <person name="Yang Z."/>
            <person name="Yang Z."/>
            <person name="Zhou J."/>
            <person name="Zhu J."/>
            <person name="Brent C.S."/>
            <person name="Elsik C.G."/>
            <person name="Goodisman M.A."/>
            <person name="Liberles D.A."/>
            <person name="Roe R.M."/>
            <person name="Vargo E.L."/>
            <person name="Vilcinskas A."/>
            <person name="Wang J."/>
            <person name="Bornberg-Bauer E."/>
            <person name="Korb J."/>
            <person name="Zhang G."/>
            <person name="Liebig J."/>
        </authorList>
    </citation>
    <scope>NUCLEOTIDE SEQUENCE [LARGE SCALE GENOMIC DNA]</scope>
    <source>
        <tissue evidence="2">Whole organism</tissue>
    </source>
</reference>
<sequence length="100" mass="11476">MLYWKSQRSSMGSNCLHGFQVRTNTRRYHTMNTILAALGSCKFIAFGTLIFRSFGHLSTNGNKLCSHNEDLVHRLKAFMSKSLCQRLQIPPSFTTKYLND</sequence>
<dbReference type="InParanoid" id="A0A067RR38"/>
<evidence type="ECO:0000256" key="1">
    <source>
        <dbReference type="SAM" id="Phobius"/>
    </source>
</evidence>
<protein>
    <submittedName>
        <fullName evidence="2">Uncharacterized protein</fullName>
    </submittedName>
</protein>
<dbReference type="Proteomes" id="UP000027135">
    <property type="component" value="Unassembled WGS sequence"/>
</dbReference>
<keyword evidence="3" id="KW-1185">Reference proteome</keyword>
<organism evidence="2 3">
    <name type="scientific">Zootermopsis nevadensis</name>
    <name type="common">Dampwood termite</name>
    <dbReference type="NCBI Taxonomy" id="136037"/>
    <lineage>
        <taxon>Eukaryota</taxon>
        <taxon>Metazoa</taxon>
        <taxon>Ecdysozoa</taxon>
        <taxon>Arthropoda</taxon>
        <taxon>Hexapoda</taxon>
        <taxon>Insecta</taxon>
        <taxon>Pterygota</taxon>
        <taxon>Neoptera</taxon>
        <taxon>Polyneoptera</taxon>
        <taxon>Dictyoptera</taxon>
        <taxon>Blattodea</taxon>
        <taxon>Blattoidea</taxon>
        <taxon>Termitoidae</taxon>
        <taxon>Termopsidae</taxon>
        <taxon>Zootermopsis</taxon>
    </lineage>
</organism>
<keyword evidence="1" id="KW-1133">Transmembrane helix</keyword>
<evidence type="ECO:0000313" key="3">
    <source>
        <dbReference type="Proteomes" id="UP000027135"/>
    </source>
</evidence>
<name>A0A067RR38_ZOONE</name>
<dbReference type="EMBL" id="KK852514">
    <property type="protein sequence ID" value="KDR22199.1"/>
    <property type="molecule type" value="Genomic_DNA"/>
</dbReference>
<feature type="transmembrane region" description="Helical" evidence="1">
    <location>
        <begin position="34"/>
        <end position="54"/>
    </location>
</feature>
<keyword evidence="1" id="KW-0472">Membrane</keyword>
<proteinExistence type="predicted"/>